<dbReference type="InterPro" id="IPR011009">
    <property type="entry name" value="Kinase-like_dom_sf"/>
</dbReference>
<dbReference type="PROSITE" id="PS50011">
    <property type="entry name" value="PROTEIN_KINASE_DOM"/>
    <property type="match status" value="1"/>
</dbReference>
<dbReference type="EMBL" id="JEMT01017672">
    <property type="protein sequence ID" value="EXX67595.1"/>
    <property type="molecule type" value="Genomic_DNA"/>
</dbReference>
<comment type="caution">
    <text evidence="2">The sequence shown here is derived from an EMBL/GenBank/DDBJ whole genome shotgun (WGS) entry which is preliminary data.</text>
</comment>
<reference evidence="2 3" key="1">
    <citation type="submission" date="2014-02" db="EMBL/GenBank/DDBJ databases">
        <title>Single nucleus genome sequencing reveals high similarity among nuclei of an endomycorrhizal fungus.</title>
        <authorList>
            <person name="Lin K."/>
            <person name="Geurts R."/>
            <person name="Zhang Z."/>
            <person name="Limpens E."/>
            <person name="Saunders D.G."/>
            <person name="Mu D."/>
            <person name="Pang E."/>
            <person name="Cao H."/>
            <person name="Cha H."/>
            <person name="Lin T."/>
            <person name="Zhou Q."/>
            <person name="Shang Y."/>
            <person name="Li Y."/>
            <person name="Ivanov S."/>
            <person name="Sharma T."/>
            <person name="Velzen R.V."/>
            <person name="Ruijter N.D."/>
            <person name="Aanen D.K."/>
            <person name="Win J."/>
            <person name="Kamoun S."/>
            <person name="Bisseling T."/>
            <person name="Huang S."/>
        </authorList>
    </citation>
    <scope>NUCLEOTIDE SEQUENCE [LARGE SCALE GENOMIC DNA]</scope>
    <source>
        <strain evidence="3">DAOM197198w</strain>
    </source>
</reference>
<dbReference type="Pfam" id="PF07714">
    <property type="entry name" value="PK_Tyr_Ser-Thr"/>
    <property type="match status" value="1"/>
</dbReference>
<dbReference type="InterPro" id="IPR001245">
    <property type="entry name" value="Ser-Thr/Tyr_kinase_cat_dom"/>
</dbReference>
<evidence type="ECO:0000259" key="1">
    <source>
        <dbReference type="PROSITE" id="PS50011"/>
    </source>
</evidence>
<dbReference type="AlphaFoldDB" id="A0A015JKA5"/>
<sequence length="246" mass="29410">MEEFMLNDDAFEQIKDFNHKDLTEEQSLLIDKLILNEELKICYKKNGLCKECKQPRASRNWCQCKFQQNFKNWTSGNHEVDKFIQKVQLEAKVYEEVLEWIEYDRFENVEYLAKGGFGTIYKAIWKDGYINKWDFENNKWKRSKCWSKEYENFPVVLKCLHNSQDITSDFLREIETHTMIPMKSCIAHCFGITKDPESGNFIIVMNYVINGSLRQHLNNSFNSTKWDEKLKPPLYSSKKDYVDQQM</sequence>
<evidence type="ECO:0000313" key="2">
    <source>
        <dbReference type="EMBL" id="EXX67595.1"/>
    </source>
</evidence>
<evidence type="ECO:0000313" key="3">
    <source>
        <dbReference type="Proteomes" id="UP000022910"/>
    </source>
</evidence>
<dbReference type="Proteomes" id="UP000022910">
    <property type="component" value="Unassembled WGS sequence"/>
</dbReference>
<protein>
    <recommendedName>
        <fullName evidence="1">Protein kinase domain-containing protein</fullName>
    </recommendedName>
</protein>
<gene>
    <name evidence="2" type="ORF">RirG_112950</name>
</gene>
<dbReference type="InterPro" id="IPR000719">
    <property type="entry name" value="Prot_kinase_dom"/>
</dbReference>
<proteinExistence type="predicted"/>
<dbReference type="SUPFAM" id="SSF56112">
    <property type="entry name" value="Protein kinase-like (PK-like)"/>
    <property type="match status" value="1"/>
</dbReference>
<dbReference type="GO" id="GO:0004672">
    <property type="term" value="F:protein kinase activity"/>
    <property type="evidence" value="ECO:0007669"/>
    <property type="project" value="InterPro"/>
</dbReference>
<dbReference type="OrthoDB" id="2414060at2759"/>
<dbReference type="GO" id="GO:0005524">
    <property type="term" value="F:ATP binding"/>
    <property type="evidence" value="ECO:0007669"/>
    <property type="project" value="InterPro"/>
</dbReference>
<organism evidence="2 3">
    <name type="scientific">Rhizophagus irregularis (strain DAOM 197198w)</name>
    <name type="common">Glomus intraradices</name>
    <dbReference type="NCBI Taxonomy" id="1432141"/>
    <lineage>
        <taxon>Eukaryota</taxon>
        <taxon>Fungi</taxon>
        <taxon>Fungi incertae sedis</taxon>
        <taxon>Mucoromycota</taxon>
        <taxon>Glomeromycotina</taxon>
        <taxon>Glomeromycetes</taxon>
        <taxon>Glomerales</taxon>
        <taxon>Glomeraceae</taxon>
        <taxon>Rhizophagus</taxon>
    </lineage>
</organism>
<feature type="domain" description="Protein kinase" evidence="1">
    <location>
        <begin position="106"/>
        <end position="246"/>
    </location>
</feature>
<accession>A0A015JKA5</accession>
<dbReference type="Gene3D" id="1.10.510.10">
    <property type="entry name" value="Transferase(Phosphotransferase) domain 1"/>
    <property type="match status" value="1"/>
</dbReference>
<name>A0A015JKA5_RHIIW</name>
<keyword evidence="3" id="KW-1185">Reference proteome</keyword>
<dbReference type="HOGENOM" id="CLU_000288_7_17_1"/>